<dbReference type="InterPro" id="IPR039425">
    <property type="entry name" value="RNA_pol_sigma-70-like"/>
</dbReference>
<dbReference type="PANTHER" id="PTHR43133:SF51">
    <property type="entry name" value="RNA POLYMERASE SIGMA FACTOR"/>
    <property type="match status" value="1"/>
</dbReference>
<evidence type="ECO:0000259" key="6">
    <source>
        <dbReference type="Pfam" id="PF08281"/>
    </source>
</evidence>
<proteinExistence type="inferred from homology"/>
<dbReference type="Gene3D" id="1.10.10.10">
    <property type="entry name" value="Winged helix-like DNA-binding domain superfamily/Winged helix DNA-binding domain"/>
    <property type="match status" value="1"/>
</dbReference>
<dbReference type="InterPro" id="IPR007627">
    <property type="entry name" value="RNA_pol_sigma70_r2"/>
</dbReference>
<feature type="domain" description="RNA polymerase sigma-70 region 2" evidence="5">
    <location>
        <begin position="25"/>
        <end position="91"/>
    </location>
</feature>
<dbReference type="Gene3D" id="1.10.1740.10">
    <property type="match status" value="1"/>
</dbReference>
<dbReference type="Pfam" id="PF04542">
    <property type="entry name" value="Sigma70_r2"/>
    <property type="match status" value="1"/>
</dbReference>
<dbReference type="RefSeq" id="WP_202008659.1">
    <property type="nucleotide sequence ID" value="NZ_JAERRB010000002.1"/>
</dbReference>
<evidence type="ECO:0000256" key="2">
    <source>
        <dbReference type="ARBA" id="ARBA00023015"/>
    </source>
</evidence>
<name>A0ABS1KPQ5_9BACT</name>
<keyword evidence="4" id="KW-0804">Transcription</keyword>
<dbReference type="InterPro" id="IPR036388">
    <property type="entry name" value="WH-like_DNA-bd_sf"/>
</dbReference>
<dbReference type="InterPro" id="IPR013324">
    <property type="entry name" value="RNA_pol_sigma_r3/r4-like"/>
</dbReference>
<evidence type="ECO:0000256" key="3">
    <source>
        <dbReference type="ARBA" id="ARBA00023082"/>
    </source>
</evidence>
<dbReference type="InterPro" id="IPR013249">
    <property type="entry name" value="RNA_pol_sigma70_r4_t2"/>
</dbReference>
<protein>
    <submittedName>
        <fullName evidence="7">Sigma-70 family RNA polymerase sigma factor</fullName>
    </submittedName>
</protein>
<reference evidence="7 8" key="1">
    <citation type="submission" date="2021-01" db="EMBL/GenBank/DDBJ databases">
        <title>Chryseolinea sp. Jin1 Genome sequencing and assembly.</title>
        <authorList>
            <person name="Kim I."/>
        </authorList>
    </citation>
    <scope>NUCLEOTIDE SEQUENCE [LARGE SCALE GENOMIC DNA]</scope>
    <source>
        <strain evidence="7 8">Jin1</strain>
    </source>
</reference>
<accession>A0ABS1KPQ5</accession>
<evidence type="ECO:0000313" key="8">
    <source>
        <dbReference type="Proteomes" id="UP000613030"/>
    </source>
</evidence>
<evidence type="ECO:0000256" key="1">
    <source>
        <dbReference type="ARBA" id="ARBA00010641"/>
    </source>
</evidence>
<dbReference type="EMBL" id="JAERRB010000002">
    <property type="protein sequence ID" value="MBL0741305.1"/>
    <property type="molecule type" value="Genomic_DNA"/>
</dbReference>
<keyword evidence="8" id="KW-1185">Reference proteome</keyword>
<keyword evidence="2" id="KW-0805">Transcription regulation</keyword>
<dbReference type="PANTHER" id="PTHR43133">
    <property type="entry name" value="RNA POLYMERASE ECF-TYPE SIGMA FACTO"/>
    <property type="match status" value="1"/>
</dbReference>
<evidence type="ECO:0000313" key="7">
    <source>
        <dbReference type="EMBL" id="MBL0741305.1"/>
    </source>
</evidence>
<dbReference type="Pfam" id="PF08281">
    <property type="entry name" value="Sigma70_r4_2"/>
    <property type="match status" value="1"/>
</dbReference>
<feature type="domain" description="RNA polymerase sigma factor 70 region 4 type 2" evidence="6">
    <location>
        <begin position="120"/>
        <end position="171"/>
    </location>
</feature>
<organism evidence="7 8">
    <name type="scientific">Chryseolinea lacunae</name>
    <dbReference type="NCBI Taxonomy" id="2801331"/>
    <lineage>
        <taxon>Bacteria</taxon>
        <taxon>Pseudomonadati</taxon>
        <taxon>Bacteroidota</taxon>
        <taxon>Cytophagia</taxon>
        <taxon>Cytophagales</taxon>
        <taxon>Fulvivirgaceae</taxon>
        <taxon>Chryseolinea</taxon>
    </lineage>
</organism>
<dbReference type="NCBIfam" id="TIGR02937">
    <property type="entry name" value="sigma70-ECF"/>
    <property type="match status" value="1"/>
</dbReference>
<dbReference type="SUPFAM" id="SSF88659">
    <property type="entry name" value="Sigma3 and sigma4 domains of RNA polymerase sigma factors"/>
    <property type="match status" value="1"/>
</dbReference>
<dbReference type="Proteomes" id="UP000613030">
    <property type="component" value="Unassembled WGS sequence"/>
</dbReference>
<gene>
    <name evidence="7" type="ORF">JI741_08740</name>
</gene>
<evidence type="ECO:0000256" key="4">
    <source>
        <dbReference type="ARBA" id="ARBA00023163"/>
    </source>
</evidence>
<keyword evidence="3" id="KW-0731">Sigma factor</keyword>
<dbReference type="SUPFAM" id="SSF88946">
    <property type="entry name" value="Sigma2 domain of RNA polymerase sigma factors"/>
    <property type="match status" value="1"/>
</dbReference>
<dbReference type="CDD" id="cd06171">
    <property type="entry name" value="Sigma70_r4"/>
    <property type="match status" value="1"/>
</dbReference>
<comment type="caution">
    <text evidence="7">The sequence shown here is derived from an EMBL/GenBank/DDBJ whole genome shotgun (WGS) entry which is preliminary data.</text>
</comment>
<comment type="similarity">
    <text evidence="1">Belongs to the sigma-70 factor family. ECF subfamily.</text>
</comment>
<sequence>MASSNPEHLIIDRILAGEAGAYAELVNKHKSYAFTLAMKILQNRGEAEEAAQDAFIKAYHHLNTFNRDAKFSTWLYRIVFNTAISYKRKHRQTFQSIEHTVLEYSPDAEGSLERMDKRKYLALAMAKLNEADRTALTLFYLNEFSLEEIADITGLEANTAKVRIHRARLRLADELKLILNQEALTL</sequence>
<dbReference type="InterPro" id="IPR013325">
    <property type="entry name" value="RNA_pol_sigma_r2"/>
</dbReference>
<dbReference type="InterPro" id="IPR014284">
    <property type="entry name" value="RNA_pol_sigma-70_dom"/>
</dbReference>
<evidence type="ECO:0000259" key="5">
    <source>
        <dbReference type="Pfam" id="PF04542"/>
    </source>
</evidence>